<feature type="compositionally biased region" description="Basic and acidic residues" evidence="1">
    <location>
        <begin position="166"/>
        <end position="184"/>
    </location>
</feature>
<dbReference type="AlphaFoldDB" id="A0A6J6FGL7"/>
<organism evidence="2">
    <name type="scientific">freshwater metagenome</name>
    <dbReference type="NCBI Taxonomy" id="449393"/>
    <lineage>
        <taxon>unclassified sequences</taxon>
        <taxon>metagenomes</taxon>
        <taxon>ecological metagenomes</taxon>
    </lineage>
</organism>
<feature type="region of interest" description="Disordered" evidence="1">
    <location>
        <begin position="1"/>
        <end position="49"/>
    </location>
</feature>
<evidence type="ECO:0000256" key="1">
    <source>
        <dbReference type="SAM" id="MobiDB-lite"/>
    </source>
</evidence>
<name>A0A6J6FGL7_9ZZZZ</name>
<protein>
    <submittedName>
        <fullName evidence="2">Unannotated protein</fullName>
    </submittedName>
</protein>
<accession>A0A6J6FGL7</accession>
<feature type="compositionally biased region" description="Polar residues" evidence="1">
    <location>
        <begin position="154"/>
        <end position="164"/>
    </location>
</feature>
<dbReference type="EMBL" id="CAEZTZ010000095">
    <property type="protein sequence ID" value="CAB4587547.1"/>
    <property type="molecule type" value="Genomic_DNA"/>
</dbReference>
<gene>
    <name evidence="2" type="ORF">UFOPK1767_00741</name>
</gene>
<proteinExistence type="predicted"/>
<feature type="compositionally biased region" description="Basic and acidic residues" evidence="1">
    <location>
        <begin position="14"/>
        <end position="49"/>
    </location>
</feature>
<evidence type="ECO:0000313" key="2">
    <source>
        <dbReference type="EMBL" id="CAB4587547.1"/>
    </source>
</evidence>
<sequence length="184" mass="20391">MSLGVGGERCSGIEPHRLRSQQTDEERGGVVDLEPRRHVHEQRERNRVRFGEPEVRKGLERAVDLVRGHPGDAVGRHPGVELFPNRREPFDAAFRPDGTSNDVGVGSAAPTDCHRDLHELLLKDGNTHGSFEDGNEVRVVVRDGFLSRPAANERMNTSALNRTGTNHRDLNDEVVEASRAKPGE</sequence>
<reference evidence="2" key="1">
    <citation type="submission" date="2020-05" db="EMBL/GenBank/DDBJ databases">
        <authorList>
            <person name="Chiriac C."/>
            <person name="Salcher M."/>
            <person name="Ghai R."/>
            <person name="Kavagutti S V."/>
        </authorList>
    </citation>
    <scope>NUCLEOTIDE SEQUENCE</scope>
</reference>
<feature type="region of interest" description="Disordered" evidence="1">
    <location>
        <begin position="152"/>
        <end position="184"/>
    </location>
</feature>